<evidence type="ECO:0000313" key="1">
    <source>
        <dbReference type="EMBL" id="KAL3676448.1"/>
    </source>
</evidence>
<dbReference type="AlphaFoldDB" id="A0ABD3GBW7"/>
<name>A0ABD3GBW7_9MARC</name>
<organism evidence="1 2">
    <name type="scientific">Riccia sorocarpa</name>
    <dbReference type="NCBI Taxonomy" id="122646"/>
    <lineage>
        <taxon>Eukaryota</taxon>
        <taxon>Viridiplantae</taxon>
        <taxon>Streptophyta</taxon>
        <taxon>Embryophyta</taxon>
        <taxon>Marchantiophyta</taxon>
        <taxon>Marchantiopsida</taxon>
        <taxon>Marchantiidae</taxon>
        <taxon>Marchantiales</taxon>
        <taxon>Ricciaceae</taxon>
        <taxon>Riccia</taxon>
    </lineage>
</organism>
<reference evidence="1 2" key="1">
    <citation type="submission" date="2024-09" db="EMBL/GenBank/DDBJ databases">
        <title>Chromosome-scale assembly of Riccia sorocarpa.</title>
        <authorList>
            <person name="Paukszto L."/>
        </authorList>
    </citation>
    <scope>NUCLEOTIDE SEQUENCE [LARGE SCALE GENOMIC DNA]</scope>
    <source>
        <strain evidence="1">LP-2024</strain>
        <tissue evidence="1">Aerial parts of the thallus</tissue>
    </source>
</reference>
<proteinExistence type="predicted"/>
<protein>
    <submittedName>
        <fullName evidence="1">Uncharacterized protein</fullName>
    </submittedName>
</protein>
<sequence length="215" mass="24627">MVVLNLVSFTNKWNGTLNVVNTNNQNDNFEVSNGNTATGPLWLGGDKDHSTEVYFHGTWPNGAQTWPDGDFLFRMWHNEYTDYHNKDRYFLVMNSFRQNGEEDAGDGRSYEVAGSSSFSMVFTSLDFTVRVDDVFHNPFDEDFRQKTFTRYVMYGDIVDGDSHSPFFEPNMQSLLWRCLSFGFLLHSAGVAMVERVGLPFSAGNRSDLWVHVLLI</sequence>
<accession>A0ABD3GBW7</accession>
<evidence type="ECO:0000313" key="2">
    <source>
        <dbReference type="Proteomes" id="UP001633002"/>
    </source>
</evidence>
<dbReference type="EMBL" id="JBJQOH010000008">
    <property type="protein sequence ID" value="KAL3676448.1"/>
    <property type="molecule type" value="Genomic_DNA"/>
</dbReference>
<dbReference type="Proteomes" id="UP001633002">
    <property type="component" value="Unassembled WGS sequence"/>
</dbReference>
<keyword evidence="2" id="KW-1185">Reference proteome</keyword>
<gene>
    <name evidence="1" type="ORF">R1sor_026396</name>
</gene>
<comment type="caution">
    <text evidence="1">The sequence shown here is derived from an EMBL/GenBank/DDBJ whole genome shotgun (WGS) entry which is preliminary data.</text>
</comment>